<evidence type="ECO:0000256" key="6">
    <source>
        <dbReference type="ARBA" id="ARBA00022723"/>
    </source>
</evidence>
<dbReference type="InterPro" id="IPR003374">
    <property type="entry name" value="ApbE-like_sf"/>
</dbReference>
<dbReference type="RefSeq" id="WP_105044392.1">
    <property type="nucleotide sequence ID" value="NZ_MQWA01000001.1"/>
</dbReference>
<dbReference type="EC" id="2.7.1.180" evidence="2"/>
<protein>
    <recommendedName>
        <fullName evidence="3">FAD:protein FMN transferase</fullName>
        <ecNumber evidence="2">2.7.1.180</ecNumber>
    </recommendedName>
    <alternativeName>
        <fullName evidence="9">Flavin transferase</fullName>
    </alternativeName>
</protein>
<dbReference type="GO" id="GO:0016740">
    <property type="term" value="F:transferase activity"/>
    <property type="evidence" value="ECO:0007669"/>
    <property type="project" value="UniProtKB-KW"/>
</dbReference>
<proteinExistence type="predicted"/>
<reference evidence="11 12" key="1">
    <citation type="submission" date="2016-12" db="EMBL/GenBank/DDBJ databases">
        <title>Study of bacterial adaptation to deep sea.</title>
        <authorList>
            <person name="Song J."/>
            <person name="Yoshizawa S."/>
            <person name="Kogure K."/>
        </authorList>
    </citation>
    <scope>NUCLEOTIDE SEQUENCE [LARGE SCALE GENOMIC DNA]</scope>
    <source>
        <strain evidence="11 12">SAORIC-165</strain>
    </source>
</reference>
<dbReference type="InterPro" id="IPR006311">
    <property type="entry name" value="TAT_signal"/>
</dbReference>
<dbReference type="PROSITE" id="PS51318">
    <property type="entry name" value="TAT"/>
    <property type="match status" value="1"/>
</dbReference>
<dbReference type="AlphaFoldDB" id="A0A2S7U4D7"/>
<sequence length="324" mass="35758">MKTTRRSFLKSASTASLALLFSHCRKSDEAQLFTESERVDSYWSGIGFGIEMSAEWYNVDKNCLPQIHAMIEQTIQELESAFSLYSDSSELSRLNSGRALSNPSKIFTELFVISKKLVERTSGLCQPAIHGAWNAIESKPFSTNWKQRVQAASLDFIQFDGESIKLTNRLTEVSFNALVQGFLTDKVAQAARELGMTNALLHLGESYAIGKHPEGRDWSLAVMGTPHGEEVDLVGTMEFADAGLAVSTHDTSRKLVNPLTGEVLQHDRVVAVVSSEGATVADAFATAFAVANKSQWEQLYDSLTLNKVGVVKVWQKNQLVFERA</sequence>
<dbReference type="PANTHER" id="PTHR30040">
    <property type="entry name" value="THIAMINE BIOSYNTHESIS LIPOPROTEIN APBE"/>
    <property type="match status" value="1"/>
</dbReference>
<comment type="cofactor">
    <cofactor evidence="1">
        <name>Mg(2+)</name>
        <dbReference type="ChEBI" id="CHEBI:18420"/>
    </cofactor>
</comment>
<dbReference type="Pfam" id="PF02424">
    <property type="entry name" value="ApbE"/>
    <property type="match status" value="1"/>
</dbReference>
<keyword evidence="4" id="KW-0285">Flavoprotein</keyword>
<keyword evidence="6" id="KW-0479">Metal-binding</keyword>
<dbReference type="InterPro" id="IPR024932">
    <property type="entry name" value="ApbE"/>
</dbReference>
<comment type="catalytic activity">
    <reaction evidence="10">
        <text>L-threonyl-[protein] + FAD = FMN-L-threonyl-[protein] + AMP + H(+)</text>
        <dbReference type="Rhea" id="RHEA:36847"/>
        <dbReference type="Rhea" id="RHEA-COMP:11060"/>
        <dbReference type="Rhea" id="RHEA-COMP:11061"/>
        <dbReference type="ChEBI" id="CHEBI:15378"/>
        <dbReference type="ChEBI" id="CHEBI:30013"/>
        <dbReference type="ChEBI" id="CHEBI:57692"/>
        <dbReference type="ChEBI" id="CHEBI:74257"/>
        <dbReference type="ChEBI" id="CHEBI:456215"/>
        <dbReference type="EC" id="2.7.1.180"/>
    </reaction>
</comment>
<keyword evidence="12" id="KW-1185">Reference proteome</keyword>
<gene>
    <name evidence="11" type="ORF">BSZ32_16240</name>
</gene>
<dbReference type="Proteomes" id="UP000239907">
    <property type="component" value="Unassembled WGS sequence"/>
</dbReference>
<evidence type="ECO:0000256" key="8">
    <source>
        <dbReference type="ARBA" id="ARBA00022842"/>
    </source>
</evidence>
<keyword evidence="7" id="KW-0274">FAD</keyword>
<organism evidence="11 12">
    <name type="scientific">Rubritalea profundi</name>
    <dbReference type="NCBI Taxonomy" id="1658618"/>
    <lineage>
        <taxon>Bacteria</taxon>
        <taxon>Pseudomonadati</taxon>
        <taxon>Verrucomicrobiota</taxon>
        <taxon>Verrucomicrobiia</taxon>
        <taxon>Verrucomicrobiales</taxon>
        <taxon>Rubritaleaceae</taxon>
        <taxon>Rubritalea</taxon>
    </lineage>
</organism>
<accession>A0A2S7U4D7</accession>
<dbReference type="PANTHER" id="PTHR30040:SF2">
    <property type="entry name" value="FAD:PROTEIN FMN TRANSFERASE"/>
    <property type="match status" value="1"/>
</dbReference>
<evidence type="ECO:0000256" key="3">
    <source>
        <dbReference type="ARBA" id="ARBA00016337"/>
    </source>
</evidence>
<evidence type="ECO:0000313" key="11">
    <source>
        <dbReference type="EMBL" id="PQJ29879.1"/>
    </source>
</evidence>
<comment type="caution">
    <text evidence="11">The sequence shown here is derived from an EMBL/GenBank/DDBJ whole genome shotgun (WGS) entry which is preliminary data.</text>
</comment>
<evidence type="ECO:0000256" key="1">
    <source>
        <dbReference type="ARBA" id="ARBA00001946"/>
    </source>
</evidence>
<evidence type="ECO:0000256" key="7">
    <source>
        <dbReference type="ARBA" id="ARBA00022827"/>
    </source>
</evidence>
<name>A0A2S7U4D7_9BACT</name>
<dbReference type="SUPFAM" id="SSF143631">
    <property type="entry name" value="ApbE-like"/>
    <property type="match status" value="1"/>
</dbReference>
<keyword evidence="8" id="KW-0460">Magnesium</keyword>
<evidence type="ECO:0000256" key="2">
    <source>
        <dbReference type="ARBA" id="ARBA00011955"/>
    </source>
</evidence>
<dbReference type="Gene3D" id="3.10.520.10">
    <property type="entry name" value="ApbE-like domains"/>
    <property type="match status" value="1"/>
</dbReference>
<evidence type="ECO:0000256" key="10">
    <source>
        <dbReference type="ARBA" id="ARBA00048540"/>
    </source>
</evidence>
<evidence type="ECO:0000256" key="4">
    <source>
        <dbReference type="ARBA" id="ARBA00022630"/>
    </source>
</evidence>
<evidence type="ECO:0000313" key="12">
    <source>
        <dbReference type="Proteomes" id="UP000239907"/>
    </source>
</evidence>
<evidence type="ECO:0000256" key="9">
    <source>
        <dbReference type="ARBA" id="ARBA00031306"/>
    </source>
</evidence>
<keyword evidence="5" id="KW-0808">Transferase</keyword>
<dbReference type="OrthoDB" id="9778595at2"/>
<dbReference type="EMBL" id="MQWA01000001">
    <property type="protein sequence ID" value="PQJ29879.1"/>
    <property type="molecule type" value="Genomic_DNA"/>
</dbReference>
<dbReference type="GO" id="GO:0046872">
    <property type="term" value="F:metal ion binding"/>
    <property type="evidence" value="ECO:0007669"/>
    <property type="project" value="UniProtKB-KW"/>
</dbReference>
<evidence type="ECO:0000256" key="5">
    <source>
        <dbReference type="ARBA" id="ARBA00022679"/>
    </source>
</evidence>